<sequence length="163" mass="18776">MKTESISSSKTIKVGNQEQQENVSNTRKTLKILQHTATDKENLTGRPIFKESKMAVDQEVKRKKLIHKSVQTDDIKIESDDLTADEPSENYWRITAEKREEALNNSLQENARLQDKVHNLEEENRICKEMLNESKSLINVLQEIINEVHDTSAEVAEEAEEEN</sequence>
<gene>
    <name evidence="8" type="ORF">QE152_g15847</name>
</gene>
<evidence type="ECO:0000256" key="5">
    <source>
        <dbReference type="ARBA" id="ARBA00023306"/>
    </source>
</evidence>
<dbReference type="EMBL" id="JASPKY010000159">
    <property type="protein sequence ID" value="KAK9729611.1"/>
    <property type="molecule type" value="Genomic_DNA"/>
</dbReference>
<feature type="region of interest" description="Disordered" evidence="7">
    <location>
        <begin position="1"/>
        <end position="28"/>
    </location>
</feature>
<feature type="compositionally biased region" description="Polar residues" evidence="7">
    <location>
        <begin position="14"/>
        <end position="27"/>
    </location>
</feature>
<evidence type="ECO:0000256" key="1">
    <source>
        <dbReference type="ARBA" id="ARBA00004123"/>
    </source>
</evidence>
<feature type="coiled-coil region" evidence="6">
    <location>
        <begin position="96"/>
        <end position="161"/>
    </location>
</feature>
<evidence type="ECO:0000313" key="9">
    <source>
        <dbReference type="Proteomes" id="UP001458880"/>
    </source>
</evidence>
<dbReference type="Pfam" id="PF07412">
    <property type="entry name" value="Geminin"/>
    <property type="match status" value="1"/>
</dbReference>
<dbReference type="Gene3D" id="1.20.5.1180">
    <property type="entry name" value="Geminin coiled-coil domain"/>
    <property type="match status" value="1"/>
</dbReference>
<keyword evidence="5" id="KW-0131">Cell cycle</keyword>
<feature type="compositionally biased region" description="Low complexity" evidence="7">
    <location>
        <begin position="1"/>
        <end position="13"/>
    </location>
</feature>
<accession>A0AAW1L4H8</accession>
<comment type="subcellular location">
    <subcellularLocation>
        <location evidence="1">Nucleus</location>
    </subcellularLocation>
</comment>
<dbReference type="Proteomes" id="UP001458880">
    <property type="component" value="Unassembled WGS sequence"/>
</dbReference>
<evidence type="ECO:0000313" key="8">
    <source>
        <dbReference type="EMBL" id="KAK9729611.1"/>
    </source>
</evidence>
<dbReference type="GO" id="GO:0005634">
    <property type="term" value="C:nucleus"/>
    <property type="evidence" value="ECO:0007669"/>
    <property type="project" value="UniProtKB-SubCell"/>
</dbReference>
<keyword evidence="4" id="KW-0539">Nucleus</keyword>
<keyword evidence="9" id="KW-1185">Reference proteome</keyword>
<protein>
    <submittedName>
        <fullName evidence="8">Geminin</fullName>
    </submittedName>
</protein>
<comment type="similarity">
    <text evidence="2">Belongs to the geminin family.</text>
</comment>
<evidence type="ECO:0000256" key="6">
    <source>
        <dbReference type="SAM" id="Coils"/>
    </source>
</evidence>
<evidence type="ECO:0000256" key="4">
    <source>
        <dbReference type="ARBA" id="ARBA00023242"/>
    </source>
</evidence>
<dbReference type="SUPFAM" id="SSF111469">
    <property type="entry name" value="Geminin coiled-coil domain"/>
    <property type="match status" value="1"/>
</dbReference>
<dbReference type="PANTHER" id="PTHR13372:SF5">
    <property type="entry name" value="GEMININ"/>
    <property type="match status" value="1"/>
</dbReference>
<dbReference type="GO" id="GO:0008156">
    <property type="term" value="P:negative regulation of DNA replication"/>
    <property type="evidence" value="ECO:0007669"/>
    <property type="project" value="TreeGrafter"/>
</dbReference>
<evidence type="ECO:0000256" key="2">
    <source>
        <dbReference type="ARBA" id="ARBA00007979"/>
    </source>
</evidence>
<organism evidence="8 9">
    <name type="scientific">Popillia japonica</name>
    <name type="common">Japanese beetle</name>
    <dbReference type="NCBI Taxonomy" id="7064"/>
    <lineage>
        <taxon>Eukaryota</taxon>
        <taxon>Metazoa</taxon>
        <taxon>Ecdysozoa</taxon>
        <taxon>Arthropoda</taxon>
        <taxon>Hexapoda</taxon>
        <taxon>Insecta</taxon>
        <taxon>Pterygota</taxon>
        <taxon>Neoptera</taxon>
        <taxon>Endopterygota</taxon>
        <taxon>Coleoptera</taxon>
        <taxon>Polyphaga</taxon>
        <taxon>Scarabaeiformia</taxon>
        <taxon>Scarabaeidae</taxon>
        <taxon>Rutelinae</taxon>
        <taxon>Popillia</taxon>
    </lineage>
</organism>
<reference evidence="8 9" key="1">
    <citation type="journal article" date="2024" name="BMC Genomics">
        <title>De novo assembly and annotation of Popillia japonica's genome with initial clues to its potential as an invasive pest.</title>
        <authorList>
            <person name="Cucini C."/>
            <person name="Boschi S."/>
            <person name="Funari R."/>
            <person name="Cardaioli E."/>
            <person name="Iannotti N."/>
            <person name="Marturano G."/>
            <person name="Paoli F."/>
            <person name="Bruttini M."/>
            <person name="Carapelli A."/>
            <person name="Frati F."/>
            <person name="Nardi F."/>
        </authorList>
    </citation>
    <scope>NUCLEOTIDE SEQUENCE [LARGE SCALE GENOMIC DNA]</scope>
    <source>
        <strain evidence="8">DMR45628</strain>
    </source>
</reference>
<evidence type="ECO:0000256" key="7">
    <source>
        <dbReference type="SAM" id="MobiDB-lite"/>
    </source>
</evidence>
<dbReference type="PANTHER" id="PTHR13372">
    <property type="entry name" value="GEMININ"/>
    <property type="match status" value="1"/>
</dbReference>
<dbReference type="InterPro" id="IPR022786">
    <property type="entry name" value="Geminin/Multicilin"/>
</dbReference>
<proteinExistence type="inferred from homology"/>
<evidence type="ECO:0000256" key="3">
    <source>
        <dbReference type="ARBA" id="ARBA00023054"/>
    </source>
</evidence>
<dbReference type="AlphaFoldDB" id="A0AAW1L4H8"/>
<keyword evidence="3 6" id="KW-0175">Coiled coil</keyword>
<name>A0AAW1L4H8_POPJA</name>
<dbReference type="GO" id="GO:0045786">
    <property type="term" value="P:negative regulation of cell cycle"/>
    <property type="evidence" value="ECO:0007669"/>
    <property type="project" value="TreeGrafter"/>
</dbReference>
<comment type="caution">
    <text evidence="8">The sequence shown here is derived from an EMBL/GenBank/DDBJ whole genome shotgun (WGS) entry which is preliminary data.</text>
</comment>